<dbReference type="InterPro" id="IPR015815">
    <property type="entry name" value="HIBADH-related"/>
</dbReference>
<reference evidence="6 8" key="1">
    <citation type="submission" date="2015-04" db="EMBL/GenBank/DDBJ databases">
        <title>The draft genome sequence of Roseovarius indicus B108T.</title>
        <authorList>
            <person name="Li G."/>
            <person name="Lai Q."/>
            <person name="Shao Z."/>
            <person name="Yan P."/>
        </authorList>
    </citation>
    <scope>NUCLEOTIDE SEQUENCE [LARGE SCALE GENOMIC DNA]</scope>
    <source>
        <strain evidence="6 8">B108</strain>
    </source>
</reference>
<keyword evidence="8" id="KW-1185">Reference proteome</keyword>
<dbReference type="PATRIC" id="fig|540747.5.peg.2571"/>
<dbReference type="PIRSF" id="PIRSF000103">
    <property type="entry name" value="HIBADH"/>
    <property type="match status" value="1"/>
</dbReference>
<evidence type="ECO:0000259" key="4">
    <source>
        <dbReference type="Pfam" id="PF03446"/>
    </source>
</evidence>
<dbReference type="InterPro" id="IPR013328">
    <property type="entry name" value="6PGD_dom2"/>
</dbReference>
<dbReference type="SUPFAM" id="SSF48179">
    <property type="entry name" value="6-phosphogluconate dehydrogenase C-terminal domain-like"/>
    <property type="match status" value="1"/>
</dbReference>
<evidence type="ECO:0000256" key="3">
    <source>
        <dbReference type="PIRSR" id="PIRSR000103-1"/>
    </source>
</evidence>
<dbReference type="EMBL" id="CP031598">
    <property type="protein sequence ID" value="QEW26035.1"/>
    <property type="molecule type" value="Genomic_DNA"/>
</dbReference>
<dbReference type="Proteomes" id="UP000051401">
    <property type="component" value="Unassembled WGS sequence"/>
</dbReference>
<feature type="domain" description="6-phosphogluconate dehydrogenase NADP-binding" evidence="4">
    <location>
        <begin position="5"/>
        <end position="165"/>
    </location>
</feature>
<dbReference type="Gene3D" id="3.40.50.720">
    <property type="entry name" value="NAD(P)-binding Rossmann-like Domain"/>
    <property type="match status" value="1"/>
</dbReference>
<evidence type="ECO:0000313" key="9">
    <source>
        <dbReference type="Proteomes" id="UP000325785"/>
    </source>
</evidence>
<name>A0A0T5PD90_9RHOB</name>
<dbReference type="InterPro" id="IPR008927">
    <property type="entry name" value="6-PGluconate_DH-like_C_sf"/>
</dbReference>
<dbReference type="RefSeq" id="WP_057813875.1">
    <property type="nucleotide sequence ID" value="NZ_CP031598.1"/>
</dbReference>
<evidence type="ECO:0000313" key="8">
    <source>
        <dbReference type="Proteomes" id="UP000051401"/>
    </source>
</evidence>
<dbReference type="GO" id="GO:0008679">
    <property type="term" value="F:2-hydroxy-3-oxopropionate reductase activity"/>
    <property type="evidence" value="ECO:0007669"/>
    <property type="project" value="UniProtKB-EC"/>
</dbReference>
<accession>A0A0T5PD90</accession>
<dbReference type="InterPro" id="IPR036291">
    <property type="entry name" value="NAD(P)-bd_dom_sf"/>
</dbReference>
<evidence type="ECO:0000259" key="5">
    <source>
        <dbReference type="Pfam" id="PF14833"/>
    </source>
</evidence>
<dbReference type="Pfam" id="PF03446">
    <property type="entry name" value="NAD_binding_2"/>
    <property type="match status" value="1"/>
</dbReference>
<dbReference type="PANTHER" id="PTHR43060:SF15">
    <property type="entry name" value="3-HYDROXYISOBUTYRATE DEHYDROGENASE-LIKE 1, MITOCHONDRIAL-RELATED"/>
    <property type="match status" value="1"/>
</dbReference>
<dbReference type="GO" id="GO:0050661">
    <property type="term" value="F:NADP binding"/>
    <property type="evidence" value="ECO:0007669"/>
    <property type="project" value="InterPro"/>
</dbReference>
<sequence length="297" mass="31127">MSKPTIGFIGLGLMGRAMVGCLQDAGYDVSVLGNRDRSGIEEAVARGGREAGSAREMAENCDIVMLCVGTSEQVEQRIYGEDGVLAGAKAGQVVIDFGTSLPSSTQKIGADLAEKGAVYLDAPLGRTPAHAKDGLLNIMCAGDEAAYEKVKPVLDVLGENVFHLGKLGNGHTIKLINNFFAMTTANAMAEAFATADAAGIDRQALYSVMSAGPLKSGMMDFIRNYAVDGQVDLAFSVANAAKDVGYYRQMAGDLGLESRMSTAADATLREARDGGDGGIMVPEMVDWMAKHLGSKQS</sequence>
<dbReference type="SUPFAM" id="SSF51735">
    <property type="entry name" value="NAD(P)-binding Rossmann-fold domains"/>
    <property type="match status" value="1"/>
</dbReference>
<evidence type="ECO:0000256" key="1">
    <source>
        <dbReference type="ARBA" id="ARBA00023002"/>
    </source>
</evidence>
<evidence type="ECO:0000313" key="7">
    <source>
        <dbReference type="EMBL" id="QEW26035.1"/>
    </source>
</evidence>
<evidence type="ECO:0000256" key="2">
    <source>
        <dbReference type="ARBA" id="ARBA00023027"/>
    </source>
</evidence>
<organism evidence="6 8">
    <name type="scientific">Roseovarius indicus</name>
    <dbReference type="NCBI Taxonomy" id="540747"/>
    <lineage>
        <taxon>Bacteria</taxon>
        <taxon>Pseudomonadati</taxon>
        <taxon>Pseudomonadota</taxon>
        <taxon>Alphaproteobacteria</taxon>
        <taxon>Rhodobacterales</taxon>
        <taxon>Roseobacteraceae</taxon>
        <taxon>Roseovarius</taxon>
    </lineage>
</organism>
<feature type="domain" description="3-hydroxyisobutyrate dehydrogenase-like NAD-binding" evidence="5">
    <location>
        <begin position="168"/>
        <end position="277"/>
    </location>
</feature>
<dbReference type="Proteomes" id="UP000325785">
    <property type="component" value="Chromosome"/>
</dbReference>
<keyword evidence="1 7" id="KW-0560">Oxidoreductase</keyword>
<dbReference type="EC" id="1.1.1.60" evidence="7"/>
<dbReference type="PANTHER" id="PTHR43060">
    <property type="entry name" value="3-HYDROXYISOBUTYRATE DEHYDROGENASE-LIKE 1, MITOCHONDRIAL-RELATED"/>
    <property type="match status" value="1"/>
</dbReference>
<dbReference type="GO" id="GO:0051287">
    <property type="term" value="F:NAD binding"/>
    <property type="evidence" value="ECO:0007669"/>
    <property type="project" value="InterPro"/>
</dbReference>
<dbReference type="Gene3D" id="1.10.1040.10">
    <property type="entry name" value="N-(1-d-carboxylethyl)-l-norvaline Dehydrogenase, domain 2"/>
    <property type="match status" value="1"/>
</dbReference>
<dbReference type="AlphaFoldDB" id="A0A0T5PD90"/>
<dbReference type="OrthoDB" id="9812907at2"/>
<dbReference type="InterPro" id="IPR029154">
    <property type="entry name" value="HIBADH-like_NADP-bd"/>
</dbReference>
<keyword evidence="2" id="KW-0520">NAD</keyword>
<dbReference type="EMBL" id="LAXI01000002">
    <property type="protein sequence ID" value="KRS19025.1"/>
    <property type="molecule type" value="Genomic_DNA"/>
</dbReference>
<protein>
    <submittedName>
        <fullName evidence="7">2-hydroxy-3-oxopropionate reductase</fullName>
        <ecNumber evidence="7">1.1.1.60</ecNumber>
    </submittedName>
    <submittedName>
        <fullName evidence="6">6-phosphogluconate dehydrogenase</fullName>
    </submittedName>
</protein>
<gene>
    <name evidence="7" type="primary">garR_2</name>
    <name evidence="7" type="ORF">RIdsm_01829</name>
    <name evidence="6" type="ORF">XM52_04975</name>
</gene>
<dbReference type="Pfam" id="PF14833">
    <property type="entry name" value="NAD_binding_11"/>
    <property type="match status" value="1"/>
</dbReference>
<feature type="active site" evidence="3">
    <location>
        <position position="174"/>
    </location>
</feature>
<dbReference type="KEGG" id="rid:RIdsm_01829"/>
<dbReference type="STRING" id="540747.SAMN04488031_103242"/>
<reference evidence="7 9" key="2">
    <citation type="submission" date="2018-08" db="EMBL/GenBank/DDBJ databases">
        <title>Genetic Globetrotter - A new plasmid hitch-hiking vast phylogenetic and geographic distances.</title>
        <authorList>
            <person name="Vollmers J."/>
            <person name="Petersen J."/>
        </authorList>
    </citation>
    <scope>NUCLEOTIDE SEQUENCE [LARGE SCALE GENOMIC DNA]</scope>
    <source>
        <strain evidence="7 9">DSM 26383</strain>
    </source>
</reference>
<dbReference type="InterPro" id="IPR006115">
    <property type="entry name" value="6PGDH_NADP-bd"/>
</dbReference>
<evidence type="ECO:0000313" key="6">
    <source>
        <dbReference type="EMBL" id="KRS19025.1"/>
    </source>
</evidence>
<proteinExistence type="predicted"/>